<dbReference type="InterPro" id="IPR013083">
    <property type="entry name" value="Znf_RING/FYVE/PHD"/>
</dbReference>
<protein>
    <submittedName>
        <fullName evidence="1">Uncharacterized protein</fullName>
    </submittedName>
</protein>
<dbReference type="PANTHER" id="PTHR37445">
    <property type="entry name" value="PROTEIN CBG24663"/>
    <property type="match status" value="1"/>
</dbReference>
<dbReference type="SUPFAM" id="SSF57903">
    <property type="entry name" value="FYVE/PHD zinc finger"/>
    <property type="match status" value="1"/>
</dbReference>
<dbReference type="InterPro" id="IPR011011">
    <property type="entry name" value="Znf_FYVE_PHD"/>
</dbReference>
<dbReference type="Gene3D" id="3.30.40.10">
    <property type="entry name" value="Zinc/RING finger domain, C3HC4 (zinc finger)"/>
    <property type="match status" value="1"/>
</dbReference>
<dbReference type="AlphaFoldDB" id="A0AA38MF22"/>
<organism evidence="1 2">
    <name type="scientific">Zophobas morio</name>
    <dbReference type="NCBI Taxonomy" id="2755281"/>
    <lineage>
        <taxon>Eukaryota</taxon>
        <taxon>Metazoa</taxon>
        <taxon>Ecdysozoa</taxon>
        <taxon>Arthropoda</taxon>
        <taxon>Hexapoda</taxon>
        <taxon>Insecta</taxon>
        <taxon>Pterygota</taxon>
        <taxon>Neoptera</taxon>
        <taxon>Endopterygota</taxon>
        <taxon>Coleoptera</taxon>
        <taxon>Polyphaga</taxon>
        <taxon>Cucujiformia</taxon>
        <taxon>Tenebrionidae</taxon>
        <taxon>Zophobas</taxon>
    </lineage>
</organism>
<proteinExistence type="predicted"/>
<evidence type="ECO:0000313" key="1">
    <source>
        <dbReference type="EMBL" id="KAJ3653649.1"/>
    </source>
</evidence>
<reference evidence="1" key="1">
    <citation type="journal article" date="2023" name="G3 (Bethesda)">
        <title>Whole genome assemblies of Zophobas morio and Tenebrio molitor.</title>
        <authorList>
            <person name="Kaur S."/>
            <person name="Stinson S.A."/>
            <person name="diCenzo G.C."/>
        </authorList>
    </citation>
    <scope>NUCLEOTIDE SEQUENCE</scope>
    <source>
        <strain evidence="1">QUZm001</strain>
    </source>
</reference>
<dbReference type="EMBL" id="JALNTZ010000004">
    <property type="protein sequence ID" value="KAJ3653649.1"/>
    <property type="molecule type" value="Genomic_DNA"/>
</dbReference>
<gene>
    <name evidence="1" type="ORF">Zmor_012888</name>
</gene>
<dbReference type="PANTHER" id="PTHR37445:SF3">
    <property type="entry name" value="ZINC FINGER PHD-TYPE DOMAIN-CONTAINING PROTEIN"/>
    <property type="match status" value="1"/>
</dbReference>
<accession>A0AA38MF22</accession>
<dbReference type="Proteomes" id="UP001168821">
    <property type="component" value="Unassembled WGS sequence"/>
</dbReference>
<evidence type="ECO:0000313" key="2">
    <source>
        <dbReference type="Proteomes" id="UP001168821"/>
    </source>
</evidence>
<sequence>MPAACTKYKVSITPTVPGLKCLVCNTFSHIKCTEITKAQYDVIKSTEGIEWKCSDCRKINLSKDPNGTCNCCELIPPLKEIIISDMAKSVESLKVQFSEAKKLTDVNFEEIIHEVNDRQNRKANLIIYGLTEQSARLAASEKTAKDKSCITEFLTSYGLDDSIISMDFKCNRLGRLDVSRPHPRPLKLRFDNAQHAQTLFHKLKSNRTQIQSDDQFRNIKVSMDRTPRQIAYFSRIKEELNQRIANGEANLRIKFFNGIPSITKVNNLN</sequence>
<name>A0AA38MF22_9CUCU</name>
<keyword evidence="2" id="KW-1185">Reference proteome</keyword>
<comment type="caution">
    <text evidence="1">The sequence shown here is derived from an EMBL/GenBank/DDBJ whole genome shotgun (WGS) entry which is preliminary data.</text>
</comment>